<accession>A0A328DP01</accession>
<feature type="transmembrane region" description="Helical" evidence="1">
    <location>
        <begin position="41"/>
        <end position="59"/>
    </location>
</feature>
<dbReference type="Proteomes" id="UP000249390">
    <property type="component" value="Unassembled WGS sequence"/>
</dbReference>
<keyword evidence="3" id="KW-1185">Reference proteome</keyword>
<keyword evidence="1" id="KW-0812">Transmembrane</keyword>
<dbReference type="EMBL" id="NQVE01000125">
    <property type="protein sequence ID" value="RAL45921.1"/>
    <property type="molecule type" value="Genomic_DNA"/>
</dbReference>
<evidence type="ECO:0000313" key="3">
    <source>
        <dbReference type="Proteomes" id="UP000249390"/>
    </source>
</evidence>
<protein>
    <submittedName>
        <fullName evidence="2">Uncharacterized protein</fullName>
    </submittedName>
</protein>
<keyword evidence="1" id="KW-1133">Transmembrane helix</keyword>
<organism evidence="2 3">
    <name type="scientific">Cuscuta australis</name>
    <dbReference type="NCBI Taxonomy" id="267555"/>
    <lineage>
        <taxon>Eukaryota</taxon>
        <taxon>Viridiplantae</taxon>
        <taxon>Streptophyta</taxon>
        <taxon>Embryophyta</taxon>
        <taxon>Tracheophyta</taxon>
        <taxon>Spermatophyta</taxon>
        <taxon>Magnoliopsida</taxon>
        <taxon>eudicotyledons</taxon>
        <taxon>Gunneridae</taxon>
        <taxon>Pentapetalae</taxon>
        <taxon>asterids</taxon>
        <taxon>lamiids</taxon>
        <taxon>Solanales</taxon>
        <taxon>Convolvulaceae</taxon>
        <taxon>Cuscuteae</taxon>
        <taxon>Cuscuta</taxon>
        <taxon>Cuscuta subgen. Grammica</taxon>
        <taxon>Cuscuta sect. Cleistogrammica</taxon>
    </lineage>
</organism>
<dbReference type="AlphaFoldDB" id="A0A328DP01"/>
<keyword evidence="1" id="KW-0472">Membrane</keyword>
<sequence>MIWRIKWCSPVKERSAVRALRRKSSRQEVGRRVPQRVCGGARCPAVAAVAIMIVLALVVEHGGGQMPPQVMGQCIINCGQRAITCAVQCGAAAVLDSFGCVTGCGTDNINCVTGCLGGSFTPPASTTTSPAGV</sequence>
<gene>
    <name evidence="2" type="ORF">DM860_006075</name>
</gene>
<reference evidence="2 3" key="1">
    <citation type="submission" date="2018-06" db="EMBL/GenBank/DDBJ databases">
        <title>The Genome of Cuscuta australis (Dodder) Provides Insight into the Evolution of Plant Parasitism.</title>
        <authorList>
            <person name="Liu H."/>
        </authorList>
    </citation>
    <scope>NUCLEOTIDE SEQUENCE [LARGE SCALE GENOMIC DNA]</scope>
    <source>
        <strain evidence="3">cv. Yunnan</strain>
        <tissue evidence="2">Vines</tissue>
    </source>
</reference>
<comment type="caution">
    <text evidence="2">The sequence shown here is derived from an EMBL/GenBank/DDBJ whole genome shotgun (WGS) entry which is preliminary data.</text>
</comment>
<proteinExistence type="predicted"/>
<evidence type="ECO:0000256" key="1">
    <source>
        <dbReference type="SAM" id="Phobius"/>
    </source>
</evidence>
<name>A0A328DP01_9ASTE</name>
<evidence type="ECO:0000313" key="2">
    <source>
        <dbReference type="EMBL" id="RAL45921.1"/>
    </source>
</evidence>